<evidence type="ECO:0000313" key="1">
    <source>
        <dbReference type="EMBL" id="PWN48761.1"/>
    </source>
</evidence>
<name>A0ACD0NSG9_9BASI</name>
<reference evidence="1 2" key="1">
    <citation type="journal article" date="2018" name="Mol. Biol. Evol.">
        <title>Broad Genomic Sampling Reveals a Smut Pathogenic Ancestry of the Fungal Clade Ustilaginomycotina.</title>
        <authorList>
            <person name="Kijpornyongpan T."/>
            <person name="Mondo S.J."/>
            <person name="Barry K."/>
            <person name="Sandor L."/>
            <person name="Lee J."/>
            <person name="Lipzen A."/>
            <person name="Pangilinan J."/>
            <person name="LaButti K."/>
            <person name="Hainaut M."/>
            <person name="Henrissat B."/>
            <person name="Grigoriev I.V."/>
            <person name="Spatafora J.W."/>
            <person name="Aime M.C."/>
        </authorList>
    </citation>
    <scope>NUCLEOTIDE SEQUENCE [LARGE SCALE GENOMIC DNA]</scope>
    <source>
        <strain evidence="1 2">SA 807</strain>
    </source>
</reference>
<gene>
    <name evidence="1" type="ORF">IE53DRAFT_178417</name>
</gene>
<organism evidence="1 2">
    <name type="scientific">Violaceomyces palustris</name>
    <dbReference type="NCBI Taxonomy" id="1673888"/>
    <lineage>
        <taxon>Eukaryota</taxon>
        <taxon>Fungi</taxon>
        <taxon>Dikarya</taxon>
        <taxon>Basidiomycota</taxon>
        <taxon>Ustilaginomycotina</taxon>
        <taxon>Ustilaginomycetes</taxon>
        <taxon>Violaceomycetales</taxon>
        <taxon>Violaceomycetaceae</taxon>
        <taxon>Violaceomyces</taxon>
    </lineage>
</organism>
<dbReference type="Proteomes" id="UP000245626">
    <property type="component" value="Unassembled WGS sequence"/>
</dbReference>
<evidence type="ECO:0000313" key="2">
    <source>
        <dbReference type="Proteomes" id="UP000245626"/>
    </source>
</evidence>
<dbReference type="EMBL" id="KZ820146">
    <property type="protein sequence ID" value="PWN48761.1"/>
    <property type="molecule type" value="Genomic_DNA"/>
</dbReference>
<proteinExistence type="predicted"/>
<sequence>MSVWSQRPPTPLKPRCPPTFLLLQRCEIQATRADAFQDVGVLPSSASIHSPTLSTLSCSSTPIFQNPATIAGSIHPSKLGPLGKNKRSFENWGRKKERVFRSCPSSLYSSSFLTKLHALEPRSRRPKRKGKRKAAQRKAREGCKKAFGVSMESILE</sequence>
<accession>A0ACD0NSG9</accession>
<keyword evidence="2" id="KW-1185">Reference proteome</keyword>
<protein>
    <submittedName>
        <fullName evidence="1">Uncharacterized protein</fullName>
    </submittedName>
</protein>